<sequence>MLKSQLVNWFNNFIDKDLQSMLLPISLMQNFTFCPKFRIKNNRITPISSVHKFVALVGTIMFIYFYVQRVYIQSVGNYLKNNFFEVYTCCYYSIGIAMNFIDSVIQSKLYVDFILLIQKVHRLLNDENHFRLYVISNWLRIIAVYSFFIFILIEVSIWIRLPSYYIASCYPMVAFDLNSVYAISLITLLKDKIILWNLRVSNLQAMQEENEPKKMYQIYINILKCYEIYAKCFER</sequence>
<feature type="transmembrane region" description="Helical" evidence="1">
    <location>
        <begin position="138"/>
        <end position="159"/>
    </location>
</feature>
<feature type="non-terminal residue" evidence="2">
    <location>
        <position position="1"/>
    </location>
</feature>
<dbReference type="EMBL" id="KJ542721">
    <property type="protein sequence ID" value="AJD81605.1"/>
    <property type="molecule type" value="mRNA"/>
</dbReference>
<gene>
    <name evidence="2" type="primary">GR12</name>
</gene>
<keyword evidence="1" id="KW-0812">Transmembrane</keyword>
<reference evidence="2" key="1">
    <citation type="submission" date="2014-03" db="EMBL/GenBank/DDBJ databases">
        <title>Candidate Chemosensory Receptor Genes in Oriental Tobacco Budworm Helicoverpa assulta.</title>
        <authorList>
            <person name="Xu W."/>
        </authorList>
    </citation>
    <scope>NUCLEOTIDE SEQUENCE</scope>
</reference>
<organism evidence="2">
    <name type="scientific">Helicoverpa assulta</name>
    <name type="common">Oriental tobacco budworm</name>
    <name type="synonym">Heliothis assulta</name>
    <dbReference type="NCBI Taxonomy" id="52344"/>
    <lineage>
        <taxon>Eukaryota</taxon>
        <taxon>Metazoa</taxon>
        <taxon>Ecdysozoa</taxon>
        <taxon>Arthropoda</taxon>
        <taxon>Hexapoda</taxon>
        <taxon>Insecta</taxon>
        <taxon>Pterygota</taxon>
        <taxon>Neoptera</taxon>
        <taxon>Endopterygota</taxon>
        <taxon>Lepidoptera</taxon>
        <taxon>Glossata</taxon>
        <taxon>Ditrysia</taxon>
        <taxon>Noctuoidea</taxon>
        <taxon>Noctuidae</taxon>
        <taxon>Heliothinae</taxon>
        <taxon>Helicoverpa</taxon>
    </lineage>
</organism>
<evidence type="ECO:0000313" key="2">
    <source>
        <dbReference type="EMBL" id="AJD81605.1"/>
    </source>
</evidence>
<accession>A0A0B4ZWG1</accession>
<feature type="transmembrane region" description="Helical" evidence="1">
    <location>
        <begin position="53"/>
        <end position="71"/>
    </location>
</feature>
<proteinExistence type="evidence at transcript level"/>
<keyword evidence="2" id="KW-0675">Receptor</keyword>
<feature type="transmembrane region" description="Helical" evidence="1">
    <location>
        <begin position="165"/>
        <end position="189"/>
    </location>
</feature>
<feature type="non-terminal residue" evidence="2">
    <location>
        <position position="235"/>
    </location>
</feature>
<keyword evidence="1" id="KW-0472">Membrane</keyword>
<keyword evidence="1" id="KW-1133">Transmembrane helix</keyword>
<name>A0A0B4ZWG1_HELAU</name>
<feature type="transmembrane region" description="Helical" evidence="1">
    <location>
        <begin position="91"/>
        <end position="117"/>
    </location>
</feature>
<evidence type="ECO:0000256" key="1">
    <source>
        <dbReference type="SAM" id="Phobius"/>
    </source>
</evidence>
<dbReference type="AlphaFoldDB" id="A0A0B4ZWG1"/>
<protein>
    <submittedName>
        <fullName evidence="2">Gustatory receptor 12</fullName>
    </submittedName>
</protein>